<dbReference type="PANTHER" id="PTHR34857">
    <property type="entry name" value="SLL0384 PROTEIN"/>
    <property type="match status" value="1"/>
</dbReference>
<feature type="transmembrane region" description="Helical" evidence="6">
    <location>
        <begin position="121"/>
        <end position="150"/>
    </location>
</feature>
<keyword evidence="4 6" id="KW-1133">Transmembrane helix</keyword>
<dbReference type="InterPro" id="IPR012809">
    <property type="entry name" value="ECF_CbiQ"/>
</dbReference>
<evidence type="ECO:0000313" key="8">
    <source>
        <dbReference type="Proteomes" id="UP001597182"/>
    </source>
</evidence>
<proteinExistence type="predicted"/>
<feature type="transmembrane region" description="Helical" evidence="6">
    <location>
        <begin position="205"/>
        <end position="224"/>
    </location>
</feature>
<comment type="caution">
    <text evidence="7">The sequence shown here is derived from an EMBL/GenBank/DDBJ whole genome shotgun (WGS) entry which is preliminary data.</text>
</comment>
<organism evidence="7 8">
    <name type="scientific">Pseudonocardia benzenivorans</name>
    <dbReference type="NCBI Taxonomy" id="228005"/>
    <lineage>
        <taxon>Bacteria</taxon>
        <taxon>Bacillati</taxon>
        <taxon>Actinomycetota</taxon>
        <taxon>Actinomycetes</taxon>
        <taxon>Pseudonocardiales</taxon>
        <taxon>Pseudonocardiaceae</taxon>
        <taxon>Pseudonocardia</taxon>
    </lineage>
</organism>
<evidence type="ECO:0000256" key="5">
    <source>
        <dbReference type="ARBA" id="ARBA00023136"/>
    </source>
</evidence>
<keyword evidence="3 6" id="KW-0812">Transmembrane</keyword>
<keyword evidence="8" id="KW-1185">Reference proteome</keyword>
<dbReference type="PANTHER" id="PTHR34857:SF2">
    <property type="entry name" value="SLL0384 PROTEIN"/>
    <property type="match status" value="1"/>
</dbReference>
<dbReference type="InterPro" id="IPR051611">
    <property type="entry name" value="ECF_transporter_component"/>
</dbReference>
<evidence type="ECO:0000256" key="4">
    <source>
        <dbReference type="ARBA" id="ARBA00022989"/>
    </source>
</evidence>
<dbReference type="EMBL" id="JBHTMB010000133">
    <property type="protein sequence ID" value="MFD1234532.1"/>
    <property type="molecule type" value="Genomic_DNA"/>
</dbReference>
<dbReference type="Proteomes" id="UP001597182">
    <property type="component" value="Unassembled WGS sequence"/>
</dbReference>
<name>A0ABW3VHC3_9PSEU</name>
<protein>
    <submittedName>
        <fullName evidence="7">Cobalt ECF transporter T component CbiQ</fullName>
    </submittedName>
</protein>
<sequence length="323" mass="33972">MTGADGSHAGAVAVPDWLVQQDVALCPCGCVGRRRKASFLTRTIRGGSGILQQVLFGEDVAAAPGLLQRIDPRTKIVSLLALLVVAGLAHSMITLAALYALTLGLAAASAMPLGFFVRRVWLFVPIFTGIVVLPATLSVVTPGHVVLTLWHWHGVAEGVTTQGLLAAARVVCRVAASISLVVLLTLTTPWVRLLAALRGLGVPRIVVLIVGMAYRFVFLLLGSVTDMFQARQARTPGTPRHDGTARAFVGAGVGALLGKSAQLSEEVHHAMLARGYRGDATTLERHRLRAADLGYAAADLGYAAAVVVVAATLIWGDHVLVPR</sequence>
<evidence type="ECO:0000313" key="7">
    <source>
        <dbReference type="EMBL" id="MFD1234532.1"/>
    </source>
</evidence>
<dbReference type="InterPro" id="IPR003339">
    <property type="entry name" value="ABC/ECF_trnsptr_transmembrane"/>
</dbReference>
<feature type="transmembrane region" description="Helical" evidence="6">
    <location>
        <begin position="76"/>
        <end position="101"/>
    </location>
</feature>
<evidence type="ECO:0000256" key="2">
    <source>
        <dbReference type="ARBA" id="ARBA00022475"/>
    </source>
</evidence>
<evidence type="ECO:0000256" key="6">
    <source>
        <dbReference type="SAM" id="Phobius"/>
    </source>
</evidence>
<evidence type="ECO:0000256" key="1">
    <source>
        <dbReference type="ARBA" id="ARBA00004651"/>
    </source>
</evidence>
<comment type="subcellular location">
    <subcellularLocation>
        <location evidence="1">Cell membrane</location>
        <topology evidence="1">Multi-pass membrane protein</topology>
    </subcellularLocation>
</comment>
<keyword evidence="5 6" id="KW-0472">Membrane</keyword>
<feature type="transmembrane region" description="Helical" evidence="6">
    <location>
        <begin position="170"/>
        <end position="193"/>
    </location>
</feature>
<gene>
    <name evidence="7" type="primary">cbiQ</name>
    <name evidence="7" type="ORF">ACFQ34_14680</name>
</gene>
<dbReference type="RefSeq" id="WP_346089830.1">
    <property type="nucleotide sequence ID" value="NZ_BAABKS010000005.1"/>
</dbReference>
<accession>A0ABW3VHC3</accession>
<reference evidence="8" key="1">
    <citation type="journal article" date="2019" name="Int. J. Syst. Evol. Microbiol.">
        <title>The Global Catalogue of Microorganisms (GCM) 10K type strain sequencing project: providing services to taxonomists for standard genome sequencing and annotation.</title>
        <authorList>
            <consortium name="The Broad Institute Genomics Platform"/>
            <consortium name="The Broad Institute Genome Sequencing Center for Infectious Disease"/>
            <person name="Wu L."/>
            <person name="Ma J."/>
        </authorList>
    </citation>
    <scope>NUCLEOTIDE SEQUENCE [LARGE SCALE GENOMIC DNA]</scope>
    <source>
        <strain evidence="8">CCUG 49018</strain>
    </source>
</reference>
<dbReference type="Pfam" id="PF02361">
    <property type="entry name" value="CbiQ"/>
    <property type="match status" value="1"/>
</dbReference>
<feature type="transmembrane region" description="Helical" evidence="6">
    <location>
        <begin position="293"/>
        <end position="315"/>
    </location>
</feature>
<dbReference type="CDD" id="cd16914">
    <property type="entry name" value="EcfT"/>
    <property type="match status" value="1"/>
</dbReference>
<keyword evidence="2" id="KW-1003">Cell membrane</keyword>
<evidence type="ECO:0000256" key="3">
    <source>
        <dbReference type="ARBA" id="ARBA00022692"/>
    </source>
</evidence>
<dbReference type="NCBIfam" id="TIGR02454">
    <property type="entry name" value="ECF_T_CbiQ"/>
    <property type="match status" value="1"/>
</dbReference>